<reference evidence="2" key="1">
    <citation type="journal article" date="2022" name="bioRxiv">
        <title>Sequencing and chromosome-scale assembly of the giantPleurodeles waltlgenome.</title>
        <authorList>
            <person name="Brown T."/>
            <person name="Elewa A."/>
            <person name="Iarovenko S."/>
            <person name="Subramanian E."/>
            <person name="Araus A.J."/>
            <person name="Petzold A."/>
            <person name="Susuki M."/>
            <person name="Suzuki K.-i.T."/>
            <person name="Hayashi T."/>
            <person name="Toyoda A."/>
            <person name="Oliveira C."/>
            <person name="Osipova E."/>
            <person name="Leigh N.D."/>
            <person name="Simon A."/>
            <person name="Yun M.H."/>
        </authorList>
    </citation>
    <scope>NUCLEOTIDE SEQUENCE</scope>
    <source>
        <strain evidence="2">20211129_DDA</strain>
        <tissue evidence="2">Liver</tissue>
    </source>
</reference>
<evidence type="ECO:0000256" key="1">
    <source>
        <dbReference type="SAM" id="MobiDB-lite"/>
    </source>
</evidence>
<sequence>MGECPKPKVPVPEVDSHSSGSEEEGRSPEEQKGKYISRDLLPDLVKHVKSNMGFPEEELPDTSSGALLRQFQSTVSVDVLIHPFIQEVVKREWRDPDKIILPCLVPKLYPLHDMHKVLLDSIPIDSFVASLEGRTSLAEDAVETFDASERYTEVPKKYLPQHSKLSFLSRDVDVTELADSFFSPVWMVKDCPTVNLNGDLASLA</sequence>
<feature type="compositionally biased region" description="Basic and acidic residues" evidence="1">
    <location>
        <begin position="23"/>
        <end position="38"/>
    </location>
</feature>
<keyword evidence="3" id="KW-1185">Reference proteome</keyword>
<gene>
    <name evidence="2" type="ORF">NDU88_004773</name>
</gene>
<feature type="region of interest" description="Disordered" evidence="1">
    <location>
        <begin position="1"/>
        <end position="38"/>
    </location>
</feature>
<accession>A0AAV7PLV8</accession>
<evidence type="ECO:0000313" key="3">
    <source>
        <dbReference type="Proteomes" id="UP001066276"/>
    </source>
</evidence>
<dbReference type="Proteomes" id="UP001066276">
    <property type="component" value="Chromosome 7"/>
</dbReference>
<protein>
    <submittedName>
        <fullName evidence="2">Uncharacterized protein</fullName>
    </submittedName>
</protein>
<proteinExistence type="predicted"/>
<comment type="caution">
    <text evidence="2">The sequence shown here is derived from an EMBL/GenBank/DDBJ whole genome shotgun (WGS) entry which is preliminary data.</text>
</comment>
<organism evidence="2 3">
    <name type="scientific">Pleurodeles waltl</name>
    <name type="common">Iberian ribbed newt</name>
    <dbReference type="NCBI Taxonomy" id="8319"/>
    <lineage>
        <taxon>Eukaryota</taxon>
        <taxon>Metazoa</taxon>
        <taxon>Chordata</taxon>
        <taxon>Craniata</taxon>
        <taxon>Vertebrata</taxon>
        <taxon>Euteleostomi</taxon>
        <taxon>Amphibia</taxon>
        <taxon>Batrachia</taxon>
        <taxon>Caudata</taxon>
        <taxon>Salamandroidea</taxon>
        <taxon>Salamandridae</taxon>
        <taxon>Pleurodelinae</taxon>
        <taxon>Pleurodeles</taxon>
    </lineage>
</organism>
<evidence type="ECO:0000313" key="2">
    <source>
        <dbReference type="EMBL" id="KAJ1126365.1"/>
    </source>
</evidence>
<dbReference type="EMBL" id="JANPWB010000011">
    <property type="protein sequence ID" value="KAJ1126365.1"/>
    <property type="molecule type" value="Genomic_DNA"/>
</dbReference>
<dbReference type="AlphaFoldDB" id="A0AAV7PLV8"/>
<name>A0AAV7PLV8_PLEWA</name>